<dbReference type="SUPFAM" id="SSF56672">
    <property type="entry name" value="DNA/RNA polymerases"/>
    <property type="match status" value="1"/>
</dbReference>
<dbReference type="InterPro" id="IPR013103">
    <property type="entry name" value="RVT_2"/>
</dbReference>
<dbReference type="EMBL" id="JAUUTY010000007">
    <property type="protein sequence ID" value="KAK1608982.1"/>
    <property type="molecule type" value="Genomic_DNA"/>
</dbReference>
<dbReference type="PANTHER" id="PTHR11439">
    <property type="entry name" value="GAG-POL-RELATED RETROTRANSPOSON"/>
    <property type="match status" value="1"/>
</dbReference>
<sequence>MIVDNNDEDPATYEEAMMSPDSNKWQEAMKSEMGSMYDNKVWTLVDLPDSRKAVENKWIFKRKTDADGNITVYKARLVAKGFRQIQGVDYDETFSPVAKLKSVRILLAIAAFFDYEIWQMDVKTAFLNGDIEEELYMVQPKGFVDPKNADKVCKLQRSIYGLKQASRVGTDALIRYQSDPGMEHWTAVKNILKYLKRTKDMFLCYGGDQELVVTSYTDASWNTDPDDSKSQSGYVFILNGAAVSWCSSKQCTVAKSSTESEYIAASEASSEAVWMKRFIVELGVVPSALDPLVIYCDNMGAIANAQEPRSHKKLKHIKLRFHSIREYIEDGEVLEGSRKVRKKRTMEGGVPEGLHKLGRPLREESQVGSTWWPATPPQGKTWTTTLGDFHLYNEEPREGPATPSPPRPQPPSGRRPSPLSPNPSRLLLHIQLPQRIGEALPEFSTTTATTTSCCRDSEEDLQLPLPAGTGRRTSSSSTPYV</sequence>
<name>A0AAD8QW55_LOLMU</name>
<feature type="compositionally biased region" description="Pro residues" evidence="1">
    <location>
        <begin position="402"/>
        <end position="421"/>
    </location>
</feature>
<feature type="region of interest" description="Disordered" evidence="1">
    <location>
        <begin position="392"/>
        <end position="424"/>
    </location>
</feature>
<feature type="compositionally biased region" description="Low complexity" evidence="1">
    <location>
        <begin position="468"/>
        <end position="481"/>
    </location>
</feature>
<evidence type="ECO:0000313" key="4">
    <source>
        <dbReference type="Proteomes" id="UP001231189"/>
    </source>
</evidence>
<reference evidence="3" key="1">
    <citation type="submission" date="2023-07" db="EMBL/GenBank/DDBJ databases">
        <title>A chromosome-level genome assembly of Lolium multiflorum.</title>
        <authorList>
            <person name="Chen Y."/>
            <person name="Copetti D."/>
            <person name="Kolliker R."/>
            <person name="Studer B."/>
        </authorList>
    </citation>
    <scope>NUCLEOTIDE SEQUENCE</scope>
    <source>
        <strain evidence="3">02402/16</strain>
        <tissue evidence="3">Leaf</tissue>
    </source>
</reference>
<feature type="region of interest" description="Disordered" evidence="1">
    <location>
        <begin position="440"/>
        <end position="481"/>
    </location>
</feature>
<comment type="caution">
    <text evidence="3">The sequence shown here is derived from an EMBL/GenBank/DDBJ whole genome shotgun (WGS) entry which is preliminary data.</text>
</comment>
<evidence type="ECO:0000256" key="1">
    <source>
        <dbReference type="SAM" id="MobiDB-lite"/>
    </source>
</evidence>
<gene>
    <name evidence="3" type="ORF">QYE76_032655</name>
</gene>
<dbReference type="InterPro" id="IPR043502">
    <property type="entry name" value="DNA/RNA_pol_sf"/>
</dbReference>
<dbReference type="PANTHER" id="PTHR11439:SF467">
    <property type="entry name" value="INTEGRASE CATALYTIC DOMAIN-CONTAINING PROTEIN"/>
    <property type="match status" value="1"/>
</dbReference>
<dbReference type="Pfam" id="PF07727">
    <property type="entry name" value="RVT_2"/>
    <property type="match status" value="1"/>
</dbReference>
<keyword evidence="4" id="KW-1185">Reference proteome</keyword>
<evidence type="ECO:0000313" key="3">
    <source>
        <dbReference type="EMBL" id="KAK1608982.1"/>
    </source>
</evidence>
<protein>
    <recommendedName>
        <fullName evidence="2">Reverse transcriptase Ty1/copia-type domain-containing protein</fullName>
    </recommendedName>
</protein>
<feature type="domain" description="Reverse transcriptase Ty1/copia-type" evidence="2">
    <location>
        <begin position="39"/>
        <end position="218"/>
    </location>
</feature>
<organism evidence="3 4">
    <name type="scientific">Lolium multiflorum</name>
    <name type="common">Italian ryegrass</name>
    <name type="synonym">Lolium perenne subsp. multiflorum</name>
    <dbReference type="NCBI Taxonomy" id="4521"/>
    <lineage>
        <taxon>Eukaryota</taxon>
        <taxon>Viridiplantae</taxon>
        <taxon>Streptophyta</taxon>
        <taxon>Embryophyta</taxon>
        <taxon>Tracheophyta</taxon>
        <taxon>Spermatophyta</taxon>
        <taxon>Magnoliopsida</taxon>
        <taxon>Liliopsida</taxon>
        <taxon>Poales</taxon>
        <taxon>Poaceae</taxon>
        <taxon>BOP clade</taxon>
        <taxon>Pooideae</taxon>
        <taxon>Poodae</taxon>
        <taxon>Poeae</taxon>
        <taxon>Poeae Chloroplast Group 2 (Poeae type)</taxon>
        <taxon>Loliodinae</taxon>
        <taxon>Loliinae</taxon>
        <taxon>Lolium</taxon>
    </lineage>
</organism>
<proteinExistence type="predicted"/>
<accession>A0AAD8QW55</accession>
<dbReference type="CDD" id="cd09272">
    <property type="entry name" value="RNase_HI_RT_Ty1"/>
    <property type="match status" value="1"/>
</dbReference>
<dbReference type="Proteomes" id="UP001231189">
    <property type="component" value="Unassembled WGS sequence"/>
</dbReference>
<evidence type="ECO:0000259" key="2">
    <source>
        <dbReference type="Pfam" id="PF07727"/>
    </source>
</evidence>
<dbReference type="AlphaFoldDB" id="A0AAD8QW55"/>